<keyword evidence="3" id="KW-1185">Reference proteome</keyword>
<dbReference type="PANTHER" id="PTHR30336">
    <property type="entry name" value="INNER MEMBRANE PROTEIN, PROBABLE PERMEASE"/>
    <property type="match status" value="1"/>
</dbReference>
<dbReference type="Gene3D" id="3.40.50.620">
    <property type="entry name" value="HUPs"/>
    <property type="match status" value="1"/>
</dbReference>
<gene>
    <name evidence="2" type="ORF">DFR42_103479</name>
</gene>
<dbReference type="Proteomes" id="UP000247792">
    <property type="component" value="Unassembled WGS sequence"/>
</dbReference>
<dbReference type="AlphaFoldDB" id="A0A318J939"/>
<reference evidence="2 3" key="1">
    <citation type="submission" date="2018-05" db="EMBL/GenBank/DDBJ databases">
        <title>Genomic Encyclopedia of Type Strains, Phase IV (KMG-IV): sequencing the most valuable type-strain genomes for metagenomic binning, comparative biology and taxonomic classification.</title>
        <authorList>
            <person name="Goeker M."/>
        </authorList>
    </citation>
    <scope>NUCLEOTIDE SEQUENCE [LARGE SCALE GENOMIC DNA]</scope>
    <source>
        <strain evidence="2 3">DSM 19792</strain>
    </source>
</reference>
<dbReference type="CDD" id="cd06259">
    <property type="entry name" value="YdcF-like"/>
    <property type="match status" value="1"/>
</dbReference>
<accession>A0A318J939</accession>
<dbReference type="PANTHER" id="PTHR30336:SF20">
    <property type="entry name" value="DUF218 DOMAIN-CONTAINING PROTEIN"/>
    <property type="match status" value="1"/>
</dbReference>
<evidence type="ECO:0000259" key="1">
    <source>
        <dbReference type="Pfam" id="PF02698"/>
    </source>
</evidence>
<dbReference type="InterPro" id="IPR051599">
    <property type="entry name" value="Cell_Envelope_Assoc"/>
</dbReference>
<protein>
    <submittedName>
        <fullName evidence="2">Uncharacterized SAM-binding protein YcdF (DUF218 family)</fullName>
    </submittedName>
</protein>
<dbReference type="Pfam" id="PF02698">
    <property type="entry name" value="DUF218"/>
    <property type="match status" value="1"/>
</dbReference>
<dbReference type="InterPro" id="IPR003848">
    <property type="entry name" value="DUF218"/>
</dbReference>
<organism evidence="2 3">
    <name type="scientific">Undibacterium pigrum</name>
    <dbReference type="NCBI Taxonomy" id="401470"/>
    <lineage>
        <taxon>Bacteria</taxon>
        <taxon>Pseudomonadati</taxon>
        <taxon>Pseudomonadota</taxon>
        <taxon>Betaproteobacteria</taxon>
        <taxon>Burkholderiales</taxon>
        <taxon>Oxalobacteraceae</taxon>
        <taxon>Undibacterium</taxon>
    </lineage>
</organism>
<sequence length="206" mass="22957">MRLILWMVFLLLAGFILVVLNIASYPALLSQQFAEPENIKADAAIVLGASVWKDKPSPVFAERIKHGIQLYKTGHVSYLIFTGGLSEGDSLSESAAARQYAIAEGVPATQILIEEASTNTWQNLVQACQLMQENKLQKVLIVSDPLHMKRAMTMANDLHINAISAATPTSRYVSWRSKSQALLYESFFYVKYKLLDETENSCEAKK</sequence>
<dbReference type="RefSeq" id="WP_211324299.1">
    <property type="nucleotide sequence ID" value="NZ_QJKB01000003.1"/>
</dbReference>
<dbReference type="GO" id="GO:0005886">
    <property type="term" value="C:plasma membrane"/>
    <property type="evidence" value="ECO:0007669"/>
    <property type="project" value="TreeGrafter"/>
</dbReference>
<name>A0A318J939_9BURK</name>
<dbReference type="EMBL" id="QJKB01000003">
    <property type="protein sequence ID" value="PXX44210.1"/>
    <property type="molecule type" value="Genomic_DNA"/>
</dbReference>
<feature type="domain" description="DUF218" evidence="1">
    <location>
        <begin position="42"/>
        <end position="185"/>
    </location>
</feature>
<evidence type="ECO:0000313" key="2">
    <source>
        <dbReference type="EMBL" id="PXX44210.1"/>
    </source>
</evidence>
<dbReference type="InterPro" id="IPR014729">
    <property type="entry name" value="Rossmann-like_a/b/a_fold"/>
</dbReference>
<evidence type="ECO:0000313" key="3">
    <source>
        <dbReference type="Proteomes" id="UP000247792"/>
    </source>
</evidence>
<proteinExistence type="predicted"/>
<comment type="caution">
    <text evidence="2">The sequence shown here is derived from an EMBL/GenBank/DDBJ whole genome shotgun (WGS) entry which is preliminary data.</text>
</comment>